<dbReference type="AlphaFoldDB" id="A0A8H2W412"/>
<keyword evidence="2" id="KW-1185">Reference proteome</keyword>
<protein>
    <submittedName>
        <fullName evidence="1">39ddf245-6cb6-4472-bd36-f8e5c72a58fd-CDS</fullName>
    </submittedName>
</protein>
<gene>
    <name evidence="1" type="ORF">SCLTRI_LOCUS9036</name>
</gene>
<dbReference type="OrthoDB" id="432483at2759"/>
<organism evidence="1 2">
    <name type="scientific">Sclerotinia trifoliorum</name>
    <dbReference type="NCBI Taxonomy" id="28548"/>
    <lineage>
        <taxon>Eukaryota</taxon>
        <taxon>Fungi</taxon>
        <taxon>Dikarya</taxon>
        <taxon>Ascomycota</taxon>
        <taxon>Pezizomycotina</taxon>
        <taxon>Leotiomycetes</taxon>
        <taxon>Helotiales</taxon>
        <taxon>Sclerotiniaceae</taxon>
        <taxon>Sclerotinia</taxon>
    </lineage>
</organism>
<name>A0A8H2W412_9HELO</name>
<comment type="caution">
    <text evidence="1">The sequence shown here is derived from an EMBL/GenBank/DDBJ whole genome shotgun (WGS) entry which is preliminary data.</text>
</comment>
<proteinExistence type="predicted"/>
<accession>A0A8H2W412</accession>
<reference evidence="1" key="1">
    <citation type="submission" date="2020-10" db="EMBL/GenBank/DDBJ databases">
        <authorList>
            <person name="Kusch S."/>
        </authorList>
    </citation>
    <scope>NUCLEOTIDE SEQUENCE</scope>
    <source>
        <strain evidence="1">SwB9</strain>
    </source>
</reference>
<evidence type="ECO:0000313" key="1">
    <source>
        <dbReference type="EMBL" id="CAD6449242.1"/>
    </source>
</evidence>
<dbReference type="Proteomes" id="UP000624404">
    <property type="component" value="Unassembled WGS sequence"/>
</dbReference>
<sequence length="205" mass="22813">MDPVGFTASVIGIETLAVQLADAVRKAAAFWETIQGAPSDISRLSRELRLVANGDVDQLSIFISELTRKLSRNNEKFKDNLGSIKGIMTLLQASRNQSSIVQINSKLDILDTKISSIAITSTSSFHQIINQSSLQVMQNRPVSSEHRSTYTNSVSKSIKQYRTNFFLGTFCFRTTSTTHRYDDNDSSDDADNSTTTRAYLVEFLV</sequence>
<dbReference type="EMBL" id="CAJHIA010000033">
    <property type="protein sequence ID" value="CAD6449242.1"/>
    <property type="molecule type" value="Genomic_DNA"/>
</dbReference>
<evidence type="ECO:0000313" key="2">
    <source>
        <dbReference type="Proteomes" id="UP000624404"/>
    </source>
</evidence>